<dbReference type="AlphaFoldDB" id="A0A1N7QGI9"/>
<sequence>MKLYIAIAGMLLLGGLLPGCSKETADTTPSGISNAFTLPQGNHDFDTRIVNYFQKYGSYFLYQFIDRDMYWTPTANTKPVASSAGFWSTGAEYTLANTDYINAQLDLVQQQWFNYYTDTFLHKFLPSKIFLCGKLDSIYATYVFTPTFAYAKGVKPIGAYYSYDNIAIGYGRDTISTFTATDKRNFLARVNSEFIKSIAGRSASAPIAAFTGSASYTGTINSQALAYSRGIILTYYNTLSVQADWNAYMLAMVTYSETELKTSTANTDMTPKGMLNTTKDSNGKIKLRYNLVRNYFINEYGVDLQKIGNAAKGQ</sequence>
<keyword evidence="1" id="KW-0732">Signal</keyword>
<feature type="signal peptide" evidence="1">
    <location>
        <begin position="1"/>
        <end position="21"/>
    </location>
</feature>
<keyword evidence="3" id="KW-1185">Reference proteome</keyword>
<evidence type="ECO:0000313" key="3">
    <source>
        <dbReference type="Proteomes" id="UP000186917"/>
    </source>
</evidence>
<dbReference type="OrthoDB" id="1100648at2"/>
<evidence type="ECO:0008006" key="4">
    <source>
        <dbReference type="Google" id="ProtNLM"/>
    </source>
</evidence>
<dbReference type="EMBL" id="FTOR01000005">
    <property type="protein sequence ID" value="SIT21617.1"/>
    <property type="molecule type" value="Genomic_DNA"/>
</dbReference>
<dbReference type="RefSeq" id="WP_076380010.1">
    <property type="nucleotide sequence ID" value="NZ_AP017422.1"/>
</dbReference>
<dbReference type="STRING" id="477680.SAMN05421788_105168"/>
<evidence type="ECO:0000313" key="2">
    <source>
        <dbReference type="EMBL" id="SIT21617.1"/>
    </source>
</evidence>
<dbReference type="Proteomes" id="UP000186917">
    <property type="component" value="Unassembled WGS sequence"/>
</dbReference>
<proteinExistence type="predicted"/>
<reference evidence="3" key="1">
    <citation type="submission" date="2017-01" db="EMBL/GenBank/DDBJ databases">
        <authorList>
            <person name="Varghese N."/>
            <person name="Submissions S."/>
        </authorList>
    </citation>
    <scope>NUCLEOTIDE SEQUENCE [LARGE SCALE GENOMIC DNA]</scope>
    <source>
        <strain evidence="3">DSM 21054</strain>
    </source>
</reference>
<gene>
    <name evidence="2" type="ORF">SAMN05421788_105168</name>
</gene>
<accession>A0A1N7QGI9</accession>
<name>A0A1N7QGI9_9BACT</name>
<dbReference type="Gene3D" id="3.40.390.70">
    <property type="match status" value="1"/>
</dbReference>
<feature type="chain" id="PRO_5013201764" description="Zinc-binding metallo-peptidase" evidence="1">
    <location>
        <begin position="22"/>
        <end position="314"/>
    </location>
</feature>
<evidence type="ECO:0000256" key="1">
    <source>
        <dbReference type="SAM" id="SignalP"/>
    </source>
</evidence>
<protein>
    <recommendedName>
        <fullName evidence="4">Zinc-binding metallo-peptidase</fullName>
    </recommendedName>
</protein>
<organism evidence="2 3">
    <name type="scientific">Filimonas lacunae</name>
    <dbReference type="NCBI Taxonomy" id="477680"/>
    <lineage>
        <taxon>Bacteria</taxon>
        <taxon>Pseudomonadati</taxon>
        <taxon>Bacteroidota</taxon>
        <taxon>Chitinophagia</taxon>
        <taxon>Chitinophagales</taxon>
        <taxon>Chitinophagaceae</taxon>
        <taxon>Filimonas</taxon>
    </lineage>
</organism>